<evidence type="ECO:0000313" key="3">
    <source>
        <dbReference type="Proteomes" id="UP000306223"/>
    </source>
</evidence>
<keyword evidence="1" id="KW-0732">Signal</keyword>
<sequence length="93" mass="9487">MAARWGLTAGVIVTVTLLFLVGLQPGAQAADQAPPVVGDVPPPAQTRLIDNPGIYGLGPDLPGSSYAVVAGHLVRIDTASGKIQSVLRPIPPK</sequence>
<dbReference type="OrthoDB" id="7779104at2"/>
<organism evidence="2 3">
    <name type="scientific">Paracoccus hibiscisoli</name>
    <dbReference type="NCBI Taxonomy" id="2023261"/>
    <lineage>
        <taxon>Bacteria</taxon>
        <taxon>Pseudomonadati</taxon>
        <taxon>Pseudomonadota</taxon>
        <taxon>Alphaproteobacteria</taxon>
        <taxon>Rhodobacterales</taxon>
        <taxon>Paracoccaceae</taxon>
        <taxon>Paracoccus</taxon>
    </lineage>
</organism>
<feature type="signal peptide" evidence="1">
    <location>
        <begin position="1"/>
        <end position="29"/>
    </location>
</feature>
<evidence type="ECO:0000256" key="1">
    <source>
        <dbReference type="SAM" id="SignalP"/>
    </source>
</evidence>
<reference evidence="2 3" key="1">
    <citation type="submission" date="2019-04" db="EMBL/GenBank/DDBJ databases">
        <authorList>
            <person name="Li J."/>
        </authorList>
    </citation>
    <scope>NUCLEOTIDE SEQUENCE [LARGE SCALE GENOMIC DNA]</scope>
    <source>
        <strain evidence="2 3">CCTCC AB2016182</strain>
    </source>
</reference>
<evidence type="ECO:0000313" key="2">
    <source>
        <dbReference type="EMBL" id="TJZ83047.1"/>
    </source>
</evidence>
<dbReference type="AlphaFoldDB" id="A0A4U0QMH9"/>
<protein>
    <recommendedName>
        <fullName evidence="4">RcnB family protein</fullName>
    </recommendedName>
</protein>
<dbReference type="Proteomes" id="UP000306223">
    <property type="component" value="Unassembled WGS sequence"/>
</dbReference>
<gene>
    <name evidence="2" type="ORF">FA740_13285</name>
</gene>
<accession>A0A4U0QMH9</accession>
<name>A0A4U0QMH9_9RHOB</name>
<proteinExistence type="predicted"/>
<dbReference type="EMBL" id="SUNH01000018">
    <property type="protein sequence ID" value="TJZ83047.1"/>
    <property type="molecule type" value="Genomic_DNA"/>
</dbReference>
<keyword evidence="3" id="KW-1185">Reference proteome</keyword>
<evidence type="ECO:0008006" key="4">
    <source>
        <dbReference type="Google" id="ProtNLM"/>
    </source>
</evidence>
<feature type="chain" id="PRO_5020910757" description="RcnB family protein" evidence="1">
    <location>
        <begin position="30"/>
        <end position="93"/>
    </location>
</feature>
<comment type="caution">
    <text evidence="2">The sequence shown here is derived from an EMBL/GenBank/DDBJ whole genome shotgun (WGS) entry which is preliminary data.</text>
</comment>
<dbReference type="RefSeq" id="WP_136857262.1">
    <property type="nucleotide sequence ID" value="NZ_SUNH01000018.1"/>
</dbReference>